<evidence type="ECO:0000256" key="3">
    <source>
        <dbReference type="SAM" id="MobiDB-lite"/>
    </source>
</evidence>
<dbReference type="PANTHER" id="PTHR22754:SF32">
    <property type="entry name" value="DISCO-INTERACTING PROTEIN 2"/>
    <property type="match status" value="1"/>
</dbReference>
<dbReference type="Pfam" id="PF00501">
    <property type="entry name" value="AMP-binding"/>
    <property type="match status" value="1"/>
</dbReference>
<feature type="compositionally biased region" description="Low complexity" evidence="3">
    <location>
        <begin position="489"/>
        <end position="508"/>
    </location>
</feature>
<accession>A0ABP6P411</accession>
<evidence type="ECO:0000259" key="4">
    <source>
        <dbReference type="Pfam" id="PF00501"/>
    </source>
</evidence>
<dbReference type="SUPFAM" id="SSF56801">
    <property type="entry name" value="Acetyl-CoA synthetase-like"/>
    <property type="match status" value="1"/>
</dbReference>
<name>A0ABP6P411_9ACTN</name>
<sequence>MSFVQRVREQAGRHGHERSYTFVEDRGGEPRESRLTFAELDERARSVGAWLAGRRMEDRTALLLHPAGLEFLAVFLGCLYSRVVAVPSPLPQTDPRALERAAGIIKDADVRLVLTDAADLGTLTAWLHEAGLAGAVECVATDTLALPDPGEWTEPEIGPDTLAYMQYTSGSTSEPRGVMLDHANLLHNENEIWRAIGSPTTGVGAGWLPHYHDMGLIGMLLQPIYAGGDLYFASPIDFVMRPALWLEMISRYRAEYTVAPNFAYEWCAARVTDEQAAGLDLSCLKFALNGAEPVRAGTLRTMVRRFGPIGFDERAWAPAYGMAEATLVISATPVGQGPLVRRFDAAALERNEAVPAEAGVELVGCGRPVTMTVDIVDPDSRRPLGEGRVGEIWVRGGSVARGYWQRDEATRDAFGGRTATGRGPFLRTGDLGFTLDGELYVTGRIKDVIIVKGRNLYPQDLEEAARGVHPALGAAAAFGLSPGDAPRSGEAGAAVPAGGAAPPGAAPGGEQVVVVQEVRRERLGRHGGGGGHGGGDRDGAAGAAGTDPVAGLARRVQAELARAFGVGEVNVVLVERGGVGKTTSGKIQRSRTREMLLTGLLPVVHAELTAAVRDAVAAAGGTAGDTGDTGEAGEAAGTGRAAGEGSGAARRGSGGPAAGRARDTGTRR</sequence>
<evidence type="ECO:0000256" key="2">
    <source>
        <dbReference type="ARBA" id="ARBA00022598"/>
    </source>
</evidence>
<dbReference type="InterPro" id="IPR040097">
    <property type="entry name" value="FAAL/FAAC"/>
</dbReference>
<dbReference type="InterPro" id="IPR020845">
    <property type="entry name" value="AMP-binding_CS"/>
</dbReference>
<comment type="caution">
    <text evidence="5">The sequence shown here is derived from an EMBL/GenBank/DDBJ whole genome shotgun (WGS) entry which is preliminary data.</text>
</comment>
<dbReference type="PANTHER" id="PTHR22754">
    <property type="entry name" value="DISCO-INTERACTING PROTEIN 2 DIP2 -RELATED"/>
    <property type="match status" value="1"/>
</dbReference>
<dbReference type="InterPro" id="IPR042099">
    <property type="entry name" value="ANL_N_sf"/>
</dbReference>
<dbReference type="PROSITE" id="PS00455">
    <property type="entry name" value="AMP_BINDING"/>
    <property type="match status" value="1"/>
</dbReference>
<feature type="region of interest" description="Disordered" evidence="3">
    <location>
        <begin position="620"/>
        <end position="668"/>
    </location>
</feature>
<dbReference type="Gene3D" id="3.30.300.30">
    <property type="match status" value="1"/>
</dbReference>
<protein>
    <submittedName>
        <fullName evidence="5">Fatty acyl-AMP ligase</fullName>
    </submittedName>
</protein>
<keyword evidence="2 5" id="KW-0436">Ligase</keyword>
<dbReference type="InterPro" id="IPR000873">
    <property type="entry name" value="AMP-dep_synth/lig_dom"/>
</dbReference>
<feature type="region of interest" description="Disordered" evidence="3">
    <location>
        <begin position="483"/>
        <end position="508"/>
    </location>
</feature>
<gene>
    <name evidence="5" type="ORF">GCM10010466_67190</name>
</gene>
<dbReference type="Proteomes" id="UP001500320">
    <property type="component" value="Unassembled WGS sequence"/>
</dbReference>
<feature type="domain" description="AMP-dependent synthetase/ligase" evidence="4">
    <location>
        <begin position="8"/>
        <end position="404"/>
    </location>
</feature>
<proteinExistence type="inferred from homology"/>
<comment type="similarity">
    <text evidence="1">Belongs to the ATP-dependent AMP-binding enzyme family.</text>
</comment>
<dbReference type="EMBL" id="BAAAUT010000106">
    <property type="protein sequence ID" value="GAA3167047.1"/>
    <property type="molecule type" value="Genomic_DNA"/>
</dbReference>
<feature type="region of interest" description="Disordered" evidence="3">
    <location>
        <begin position="523"/>
        <end position="546"/>
    </location>
</feature>
<reference evidence="6" key="1">
    <citation type="journal article" date="2019" name="Int. J. Syst. Evol. Microbiol.">
        <title>The Global Catalogue of Microorganisms (GCM) 10K type strain sequencing project: providing services to taxonomists for standard genome sequencing and annotation.</title>
        <authorList>
            <consortium name="The Broad Institute Genomics Platform"/>
            <consortium name="The Broad Institute Genome Sequencing Center for Infectious Disease"/>
            <person name="Wu L."/>
            <person name="Ma J."/>
        </authorList>
    </citation>
    <scope>NUCLEOTIDE SEQUENCE [LARGE SCALE GENOMIC DNA]</scope>
    <source>
        <strain evidence="6">JCM 9373</strain>
    </source>
</reference>
<dbReference type="Gene3D" id="3.40.50.12780">
    <property type="entry name" value="N-terminal domain of ligase-like"/>
    <property type="match status" value="1"/>
</dbReference>
<dbReference type="GO" id="GO:0016874">
    <property type="term" value="F:ligase activity"/>
    <property type="evidence" value="ECO:0007669"/>
    <property type="project" value="UniProtKB-KW"/>
</dbReference>
<evidence type="ECO:0000313" key="6">
    <source>
        <dbReference type="Proteomes" id="UP001500320"/>
    </source>
</evidence>
<feature type="compositionally biased region" description="Gly residues" evidence="3">
    <location>
        <begin position="640"/>
        <end position="657"/>
    </location>
</feature>
<evidence type="ECO:0000313" key="5">
    <source>
        <dbReference type="EMBL" id="GAA3167047.1"/>
    </source>
</evidence>
<feature type="region of interest" description="Disordered" evidence="3">
    <location>
        <begin position="1"/>
        <end position="27"/>
    </location>
</feature>
<organism evidence="5 6">
    <name type="scientific">Planomonospora alba</name>
    <dbReference type="NCBI Taxonomy" id="161354"/>
    <lineage>
        <taxon>Bacteria</taxon>
        <taxon>Bacillati</taxon>
        <taxon>Actinomycetota</taxon>
        <taxon>Actinomycetes</taxon>
        <taxon>Streptosporangiales</taxon>
        <taxon>Streptosporangiaceae</taxon>
        <taxon>Planomonospora</taxon>
    </lineage>
</organism>
<dbReference type="InterPro" id="IPR045851">
    <property type="entry name" value="AMP-bd_C_sf"/>
</dbReference>
<keyword evidence="6" id="KW-1185">Reference proteome</keyword>
<dbReference type="RefSeq" id="WP_344866795.1">
    <property type="nucleotide sequence ID" value="NZ_BAAAUT010000106.1"/>
</dbReference>
<evidence type="ECO:0000256" key="1">
    <source>
        <dbReference type="ARBA" id="ARBA00006432"/>
    </source>
</evidence>
<dbReference type="CDD" id="cd05931">
    <property type="entry name" value="FAAL"/>
    <property type="match status" value="1"/>
</dbReference>